<dbReference type="OrthoDB" id="444574at2759"/>
<evidence type="ECO:0000256" key="1">
    <source>
        <dbReference type="SAM" id="MobiDB-lite"/>
    </source>
</evidence>
<evidence type="ECO:0000313" key="4">
    <source>
        <dbReference type="Proteomes" id="UP000591131"/>
    </source>
</evidence>
<gene>
    <name evidence="3" type="ORF">FOL47_005715</name>
</gene>
<reference evidence="3 4" key="1">
    <citation type="submission" date="2020-04" db="EMBL/GenBank/DDBJ databases">
        <title>Perkinsus chesapeaki whole genome sequence.</title>
        <authorList>
            <person name="Bogema D.R."/>
        </authorList>
    </citation>
    <scope>NUCLEOTIDE SEQUENCE [LARGE SCALE GENOMIC DNA]</scope>
    <source>
        <strain evidence="3">ATCC PRA-425</strain>
    </source>
</reference>
<feature type="compositionally biased region" description="Low complexity" evidence="1">
    <location>
        <begin position="1"/>
        <end position="19"/>
    </location>
</feature>
<dbReference type="Proteomes" id="UP000591131">
    <property type="component" value="Unassembled WGS sequence"/>
</dbReference>
<feature type="domain" description="Peroxisomal membrane protein PEX14-like KPWE" evidence="2">
    <location>
        <begin position="140"/>
        <end position="184"/>
    </location>
</feature>
<feature type="region of interest" description="Disordered" evidence="1">
    <location>
        <begin position="165"/>
        <end position="185"/>
    </location>
</feature>
<feature type="compositionally biased region" description="Basic and acidic residues" evidence="1">
    <location>
        <begin position="176"/>
        <end position="185"/>
    </location>
</feature>
<feature type="compositionally biased region" description="Polar residues" evidence="1">
    <location>
        <begin position="165"/>
        <end position="175"/>
    </location>
</feature>
<comment type="caution">
    <text evidence="3">The sequence shown here is derived from an EMBL/GenBank/DDBJ whole genome shotgun (WGS) entry which is preliminary data.</text>
</comment>
<dbReference type="Pfam" id="PF17733">
    <property type="entry name" value="KPWE_dom"/>
    <property type="match status" value="1"/>
</dbReference>
<name>A0A7J6LWZ2_PERCH</name>
<evidence type="ECO:0000259" key="2">
    <source>
        <dbReference type="Pfam" id="PF17733"/>
    </source>
</evidence>
<keyword evidence="4" id="KW-1185">Reference proteome</keyword>
<protein>
    <recommendedName>
        <fullName evidence="2">Peroxisomal membrane protein PEX14-like KPWE domain-containing protein</fullName>
    </recommendedName>
</protein>
<evidence type="ECO:0000313" key="3">
    <source>
        <dbReference type="EMBL" id="KAF4663490.1"/>
    </source>
</evidence>
<accession>A0A7J6LWZ2</accession>
<dbReference type="EMBL" id="JAAPAO010000315">
    <property type="protein sequence ID" value="KAF4663490.1"/>
    <property type="molecule type" value="Genomic_DNA"/>
</dbReference>
<sequence length="185" mass="20314">MSAAAPPELDSPTPSSPSSYDEIIAAPPLSDDERNNLNELLASLVQRLGEVEAHRCISHALTLLRKAPEQLLLSSLERVIGQSAIDDILQILSFVGYSQDASGVHPLVRLKYPQLMGRITSVLHELEAAYIKTLNPEDITYAQIECAVRNNFQLPGIVDVPSTVDSSRAYPSSSAERPRKPWEQN</sequence>
<dbReference type="AlphaFoldDB" id="A0A7J6LWZ2"/>
<organism evidence="3 4">
    <name type="scientific">Perkinsus chesapeaki</name>
    <name type="common">Clam parasite</name>
    <name type="synonym">Perkinsus andrewsi</name>
    <dbReference type="NCBI Taxonomy" id="330153"/>
    <lineage>
        <taxon>Eukaryota</taxon>
        <taxon>Sar</taxon>
        <taxon>Alveolata</taxon>
        <taxon>Perkinsozoa</taxon>
        <taxon>Perkinsea</taxon>
        <taxon>Perkinsida</taxon>
        <taxon>Perkinsidae</taxon>
        <taxon>Perkinsus</taxon>
    </lineage>
</organism>
<proteinExistence type="predicted"/>
<feature type="region of interest" description="Disordered" evidence="1">
    <location>
        <begin position="1"/>
        <end position="31"/>
    </location>
</feature>
<dbReference type="InterPro" id="IPR040554">
    <property type="entry name" value="KPWE_PEX14_dom"/>
</dbReference>